<sequence length="188" mass="19522">MTESTRPRTPTALSDLLDGLTACRRSRLLERVAAAAAEICSATWAGLIEVDPVHARARPVHTGAAPAEVRSAERWLTDSGLLTAVASTSDVVCRSIAGVGFVGVPVPFGIRYQAVIWVAGTELNRNAEDLLIRLATAAGRALEAAGDLEAAARMLRGVQAFTAAGSRGPTTSTSGTFARSPASRIGVQ</sequence>
<comment type="caution">
    <text evidence="2">The sequence shown here is derived from an EMBL/GenBank/DDBJ whole genome shotgun (WGS) entry which is preliminary data.</text>
</comment>
<dbReference type="AlphaFoldDB" id="A0A7W0CF19"/>
<evidence type="ECO:0000313" key="3">
    <source>
        <dbReference type="Proteomes" id="UP000530928"/>
    </source>
</evidence>
<dbReference type="RefSeq" id="WP_181608709.1">
    <property type="nucleotide sequence ID" value="NZ_BAABAM010000001.1"/>
</dbReference>
<proteinExistence type="predicted"/>
<dbReference type="Proteomes" id="UP000530928">
    <property type="component" value="Unassembled WGS sequence"/>
</dbReference>
<dbReference type="EMBL" id="JACDUR010000001">
    <property type="protein sequence ID" value="MBA2889977.1"/>
    <property type="molecule type" value="Genomic_DNA"/>
</dbReference>
<evidence type="ECO:0000313" key="2">
    <source>
        <dbReference type="EMBL" id="MBA2889977.1"/>
    </source>
</evidence>
<feature type="region of interest" description="Disordered" evidence="1">
    <location>
        <begin position="165"/>
        <end position="188"/>
    </location>
</feature>
<name>A0A7W0CF19_9ACTN</name>
<gene>
    <name evidence="2" type="ORF">HNR30_001312</name>
</gene>
<keyword evidence="3" id="KW-1185">Reference proteome</keyword>
<organism evidence="2 3">
    <name type="scientific">Nonomuraea soli</name>
    <dbReference type="NCBI Taxonomy" id="1032476"/>
    <lineage>
        <taxon>Bacteria</taxon>
        <taxon>Bacillati</taxon>
        <taxon>Actinomycetota</taxon>
        <taxon>Actinomycetes</taxon>
        <taxon>Streptosporangiales</taxon>
        <taxon>Streptosporangiaceae</taxon>
        <taxon>Nonomuraea</taxon>
    </lineage>
</organism>
<protein>
    <recommendedName>
        <fullName evidence="4">PucR family transcriptional regulator</fullName>
    </recommendedName>
</protein>
<accession>A0A7W0CF19</accession>
<evidence type="ECO:0008006" key="4">
    <source>
        <dbReference type="Google" id="ProtNLM"/>
    </source>
</evidence>
<evidence type="ECO:0000256" key="1">
    <source>
        <dbReference type="SAM" id="MobiDB-lite"/>
    </source>
</evidence>
<reference evidence="2 3" key="1">
    <citation type="submission" date="2020-07" db="EMBL/GenBank/DDBJ databases">
        <title>Genomic Encyclopedia of Type Strains, Phase IV (KMG-IV): sequencing the most valuable type-strain genomes for metagenomic binning, comparative biology and taxonomic classification.</title>
        <authorList>
            <person name="Goeker M."/>
        </authorList>
    </citation>
    <scope>NUCLEOTIDE SEQUENCE [LARGE SCALE GENOMIC DNA]</scope>
    <source>
        <strain evidence="2 3">DSM 45533</strain>
    </source>
</reference>
<feature type="compositionally biased region" description="Low complexity" evidence="1">
    <location>
        <begin position="165"/>
        <end position="176"/>
    </location>
</feature>